<dbReference type="InterPro" id="IPR002182">
    <property type="entry name" value="NB-ARC"/>
</dbReference>
<dbReference type="Pfam" id="PF00931">
    <property type="entry name" value="NB-ARC"/>
    <property type="match status" value="1"/>
</dbReference>
<feature type="domain" description="NB-ARC" evidence="1">
    <location>
        <begin position="459"/>
        <end position="585"/>
    </location>
</feature>
<dbReference type="PANTHER" id="PTHR46082:SF6">
    <property type="entry name" value="AAA+ ATPASE DOMAIN-CONTAINING PROTEIN-RELATED"/>
    <property type="match status" value="1"/>
</dbReference>
<dbReference type="Gene3D" id="3.40.50.300">
    <property type="entry name" value="P-loop containing nucleotide triphosphate hydrolases"/>
    <property type="match status" value="2"/>
</dbReference>
<gene>
    <name evidence="2" type="ORF">BJP25_16505</name>
</gene>
<dbReference type="PANTHER" id="PTHR46082">
    <property type="entry name" value="ATP/GTP-BINDING PROTEIN-RELATED"/>
    <property type="match status" value="1"/>
</dbReference>
<dbReference type="EMBL" id="MKQR01000009">
    <property type="protein sequence ID" value="OLR93827.1"/>
    <property type="molecule type" value="Genomic_DNA"/>
</dbReference>
<dbReference type="InterPro" id="IPR006311">
    <property type="entry name" value="TAT_signal"/>
</dbReference>
<proteinExistence type="predicted"/>
<protein>
    <recommendedName>
        <fullName evidence="1">NB-ARC domain-containing protein</fullName>
    </recommendedName>
</protein>
<dbReference type="SUPFAM" id="SSF52540">
    <property type="entry name" value="P-loop containing nucleoside triphosphate hydrolases"/>
    <property type="match status" value="1"/>
</dbReference>
<dbReference type="Proteomes" id="UP000186040">
    <property type="component" value="Unassembled WGS sequence"/>
</dbReference>
<evidence type="ECO:0000313" key="2">
    <source>
        <dbReference type="EMBL" id="OLR93827.1"/>
    </source>
</evidence>
<comment type="caution">
    <text evidence="2">The sequence shown here is derived from an EMBL/GenBank/DDBJ whole genome shotgun (WGS) entry which is preliminary data.</text>
</comment>
<dbReference type="InterPro" id="IPR011990">
    <property type="entry name" value="TPR-like_helical_dom_sf"/>
</dbReference>
<evidence type="ECO:0000313" key="3">
    <source>
        <dbReference type="Proteomes" id="UP000186040"/>
    </source>
</evidence>
<dbReference type="AlphaFoldDB" id="A0A1Q9LP52"/>
<dbReference type="PROSITE" id="PS51318">
    <property type="entry name" value="TAT"/>
    <property type="match status" value="1"/>
</dbReference>
<dbReference type="RefSeq" id="WP_075974726.1">
    <property type="nucleotide sequence ID" value="NZ_MKQR01000009.1"/>
</dbReference>
<dbReference type="InterPro" id="IPR053137">
    <property type="entry name" value="NLR-like"/>
</dbReference>
<keyword evidence="3" id="KW-1185">Reference proteome</keyword>
<dbReference type="OrthoDB" id="580767at2"/>
<dbReference type="NCBIfam" id="NF040586">
    <property type="entry name" value="FxSxx_TPR"/>
    <property type="match status" value="1"/>
</dbReference>
<dbReference type="SUPFAM" id="SSF48452">
    <property type="entry name" value="TPR-like"/>
    <property type="match status" value="1"/>
</dbReference>
<dbReference type="STRING" id="1193682.BJP25_16505"/>
<dbReference type="InterPro" id="IPR027417">
    <property type="entry name" value="P-loop_NTPase"/>
</dbReference>
<accession>A0A1Q9LP52</accession>
<dbReference type="Gene3D" id="1.25.40.10">
    <property type="entry name" value="Tetratricopeptide repeat domain"/>
    <property type="match status" value="2"/>
</dbReference>
<evidence type="ECO:0000259" key="1">
    <source>
        <dbReference type="Pfam" id="PF00931"/>
    </source>
</evidence>
<dbReference type="Pfam" id="PF13424">
    <property type="entry name" value="TPR_12"/>
    <property type="match status" value="1"/>
</dbReference>
<name>A0A1Q9LP52_9PSEU</name>
<organism evidence="2 3">
    <name type="scientific">Actinokineospora bangkokensis</name>
    <dbReference type="NCBI Taxonomy" id="1193682"/>
    <lineage>
        <taxon>Bacteria</taxon>
        <taxon>Bacillati</taxon>
        <taxon>Actinomycetota</taxon>
        <taxon>Actinomycetes</taxon>
        <taxon>Pseudonocardiales</taxon>
        <taxon>Pseudonocardiaceae</taxon>
        <taxon>Actinokineospora</taxon>
    </lineage>
</organism>
<reference evidence="2 3" key="1">
    <citation type="submission" date="2016-10" db="EMBL/GenBank/DDBJ databases">
        <title>The Draft Genome Sequence of Actinokineospora bangkokensis 44EHWT reveals the biosynthetic pathway of antifungal compounds Thailandins with unusual extender unit butylmalonyl-CoA.</title>
        <authorList>
            <person name="Greule A."/>
            <person name="Intra B."/>
            <person name="Flemming S."/>
            <person name="Rommel M.G."/>
            <person name="Panbangred W."/>
            <person name="Bechthold A."/>
        </authorList>
    </citation>
    <scope>NUCLEOTIDE SEQUENCE [LARGE SCALE GENOMIC DNA]</scope>
    <source>
        <strain evidence="2 3">44EHW</strain>
    </source>
</reference>
<dbReference type="GO" id="GO:0043531">
    <property type="term" value="F:ADP binding"/>
    <property type="evidence" value="ECO:0007669"/>
    <property type="project" value="InterPro"/>
</dbReference>
<sequence>MTGRRDAVGQAAVTVFAAAAVRPGRADAVANTAVLLAAADRRVLVLDWSTESPPVREFLYPFHSGTTAVGAGLWAGLMAMVPAHARPEGPGALERFTVPGLPAAVDLISTGVPGGLPDFVTATAGPAVAGDLRGLLTGSGYDDVLVMLPAGRDPDRLAAAAALGDIAVVVFGGGPRAVAAAVEVATGLRRAAPVRVDVVALAAPFSGGEEAEVAAQTRTDIHRAFAPITAEQSDDPPVDGHLEIPAWHHDDPSALLAVLVESPGTAPGLLAGYAALAEVLAGHGLAAVDPVPAATRATYRRAFGLATDSEPDRVLVAAAAAHRPWADWVREQVGRAGARTRDLADPGDWLVEGSGPPPSVVVVAGEGERWPVGDAAGVVEARGLRVHRVVPTAAPEGPVVAAVRRAAAERADQVRSAMLRALGLVDRGVGIAGPAPRLPGLPPARFGVPALNPRLTPRDADINALRDRFARTGDARAIVTVTGAAGSGKSQLALAYAHRFAYDYDLVWWVPTHDRQRAFLALAALAAQLGRTTGYQAKAALRALATEPAHRRFLLVFDDVPADDDLDDLLPGGTTGHILITTRSSVDGTVELTGMSPGDATALLTSVVPGLAEPAAAAVADALDHRPYALELAARWLREAVEDLCGGGAAVLAAAGHAVAELLGELTRDRHDGQPPTGDHDPAGCRMTEHTLRTLSGSPLGRVTLLLVRFGAFLSSQGIALGLMRSRPLVAAVADLAGDTALALDATRVDRALWLGERYGLLEVDWGERARVHLGNTLQGVVLGLMSPAERETLRATLLRCLARYAPAETSDEVSSADRFAELQRHVLASRALGSDDPQVRRWLVNQVRYLYLHRGEYGILDAALDIGTRVLADWAERFGVDDPLRLRMAGQLANLARDLGDRRRALLLDRDTLARQRALPDAAGDLPTLATARGLGGDLRGLGRYADALVEDQTTWEGYVRELGEDHPQTRRAANNLAHSRYLSGDTEGALRLEEDNHRRRVRLFGQDNAETWWSAVNVGMYRRDLRRPGAVEGLQIAWQKLRDLLGVDARLTVAAEWHFSGALRATDPGRARSHARNARTVLRATLGDAHPDTLAATLSYAHAQRRFGQDHAMALELALEAHTGFHSDLDLPEGHPFLALCELGLGQAEAAAGAWERAEERHRAALVALTDRLERVHPWTLAAAVDLAALLAATGRVREARGVTAAARDDAVDYLGPDHPVALDATANLDLARVGATTGWRLIDVDIPQT</sequence>